<dbReference type="InterPro" id="IPR049713">
    <property type="entry name" value="Pr6Pr-like"/>
</dbReference>
<keyword evidence="1" id="KW-0812">Transmembrane</keyword>
<feature type="transmembrane region" description="Helical" evidence="1">
    <location>
        <begin position="44"/>
        <end position="66"/>
    </location>
</feature>
<feature type="transmembrane region" description="Helical" evidence="1">
    <location>
        <begin position="78"/>
        <end position="102"/>
    </location>
</feature>
<dbReference type="EMBL" id="JADIKG010000010">
    <property type="protein sequence ID" value="MFK2872623.1"/>
    <property type="molecule type" value="Genomic_DNA"/>
</dbReference>
<dbReference type="RefSeq" id="WP_284395029.1">
    <property type="nucleotide sequence ID" value="NZ_BSNQ01000001.1"/>
</dbReference>
<sequence length="222" mass="24176">MNTPTMKGRPLAAVIAIVAWIAVLLQLYLSLSYAAGSGKSVGQGLVMYFGFFTVLTNLLVCIATTLPQVAPASALGRFFVRPVAVGWVAASIAFVGVAYYVLLRHVWAPQGLQLLGDVLLHYVVPILFVIYSLIALRGIALRWAAPLWWSLYPAFYFVYALVRGAIIGVYPYGFIDAAQLGYAIAVRNGCFLLAAFLLLAYLLLLAWRMGAGSVNPRDKTRL</sequence>
<keyword evidence="3" id="KW-1185">Reference proteome</keyword>
<proteinExistence type="predicted"/>
<dbReference type="Proteomes" id="UP001620405">
    <property type="component" value="Unassembled WGS sequence"/>
</dbReference>
<organism evidence="2 3">
    <name type="scientific">Dyella lipolytica</name>
    <dbReference type="NCBI Taxonomy" id="1867835"/>
    <lineage>
        <taxon>Bacteria</taxon>
        <taxon>Pseudomonadati</taxon>
        <taxon>Pseudomonadota</taxon>
        <taxon>Gammaproteobacteria</taxon>
        <taxon>Lysobacterales</taxon>
        <taxon>Rhodanobacteraceae</taxon>
        <taxon>Dyella</taxon>
    </lineage>
</organism>
<feature type="transmembrane region" description="Helical" evidence="1">
    <location>
        <begin position="151"/>
        <end position="172"/>
    </location>
</feature>
<reference evidence="2 3" key="1">
    <citation type="submission" date="2020-10" db="EMBL/GenBank/DDBJ databases">
        <title>Phylogeny of dyella-like bacteria.</title>
        <authorList>
            <person name="Fu J."/>
        </authorList>
    </citation>
    <scope>NUCLEOTIDE SEQUENCE [LARGE SCALE GENOMIC DNA]</scope>
    <source>
        <strain evidence="2 3">DHOB07</strain>
    </source>
</reference>
<evidence type="ECO:0000313" key="2">
    <source>
        <dbReference type="EMBL" id="MFK2872623.1"/>
    </source>
</evidence>
<keyword evidence="1" id="KW-0472">Membrane</keyword>
<feature type="transmembrane region" description="Helical" evidence="1">
    <location>
        <begin position="184"/>
        <end position="207"/>
    </location>
</feature>
<keyword evidence="1" id="KW-1133">Transmembrane helix</keyword>
<evidence type="ECO:0000313" key="3">
    <source>
        <dbReference type="Proteomes" id="UP001620405"/>
    </source>
</evidence>
<comment type="caution">
    <text evidence="2">The sequence shown here is derived from an EMBL/GenBank/DDBJ whole genome shotgun (WGS) entry which is preliminary data.</text>
</comment>
<name>A0ABW8IRQ1_9GAMM</name>
<dbReference type="NCBIfam" id="NF038065">
    <property type="entry name" value="Pr6Pr"/>
    <property type="match status" value="1"/>
</dbReference>
<accession>A0ABW8IRQ1</accession>
<gene>
    <name evidence="2" type="ORF">ISP13_03700</name>
</gene>
<feature type="transmembrane region" description="Helical" evidence="1">
    <location>
        <begin position="122"/>
        <end position="139"/>
    </location>
</feature>
<protein>
    <submittedName>
        <fullName evidence="2">Pr6Pr family membrane protein</fullName>
    </submittedName>
</protein>
<evidence type="ECO:0000256" key="1">
    <source>
        <dbReference type="SAM" id="Phobius"/>
    </source>
</evidence>